<dbReference type="Gene3D" id="1.20.120.450">
    <property type="entry name" value="dinb family like domain"/>
    <property type="match status" value="1"/>
</dbReference>
<dbReference type="Pfam" id="PF11716">
    <property type="entry name" value="MDMPI_N"/>
    <property type="match status" value="1"/>
</dbReference>
<dbReference type="InterPro" id="IPR017517">
    <property type="entry name" value="Maleyloyr_isom"/>
</dbReference>
<feature type="domain" description="Mycothiol-dependent maleylpyruvate isomerase metal-binding" evidence="1">
    <location>
        <begin position="8"/>
        <end position="122"/>
    </location>
</feature>
<reference evidence="2 3" key="1">
    <citation type="submission" date="2018-10" db="EMBL/GenBank/DDBJ databases">
        <title>Sequencing the genomes of 1000 actinobacteria strains.</title>
        <authorList>
            <person name="Klenk H.-P."/>
        </authorList>
    </citation>
    <scope>NUCLEOTIDE SEQUENCE [LARGE SCALE GENOMIC DNA]</scope>
    <source>
        <strain evidence="2 3">DSM 43800</strain>
    </source>
</reference>
<sequence>MDLLDLNRAAIDANTALFGALTPGDLDRVTPCAGWTVRDLLRHQVDMTLKFDAGARAGEVRPRPDEDLVAAYAVASEQVTESFRAAGFLDRQAEFPGFGTRPGSSLVAAHFVDNLVHSWDLRRALGVDSTLDGELAHAAYRMALRYPDTPDVRGPGGAFAAAVDVPADAPVTDRLVALLGRTPDWQP</sequence>
<dbReference type="InterPro" id="IPR024344">
    <property type="entry name" value="MDMPI_metal-binding"/>
</dbReference>
<accession>A0A495VRU2</accession>
<dbReference type="SUPFAM" id="SSF109854">
    <property type="entry name" value="DinB/YfiT-like putative metalloenzymes"/>
    <property type="match status" value="1"/>
</dbReference>
<dbReference type="RefSeq" id="WP_121001343.1">
    <property type="nucleotide sequence ID" value="NZ_RBXO01000001.1"/>
</dbReference>
<comment type="caution">
    <text evidence="2">The sequence shown here is derived from an EMBL/GenBank/DDBJ whole genome shotgun (WGS) entry which is preliminary data.</text>
</comment>
<evidence type="ECO:0000259" key="1">
    <source>
        <dbReference type="Pfam" id="PF11716"/>
    </source>
</evidence>
<protein>
    <submittedName>
        <fullName evidence="2">Uncharacterized protein (TIGR03086 family)</fullName>
    </submittedName>
</protein>
<dbReference type="OrthoDB" id="5185819at2"/>
<dbReference type="NCBIfam" id="TIGR03083">
    <property type="entry name" value="maleylpyruvate isomerase family mycothiol-dependent enzyme"/>
    <property type="match status" value="1"/>
</dbReference>
<name>A0A495VRU2_9PSEU</name>
<dbReference type="NCBIfam" id="TIGR03086">
    <property type="entry name" value="TIGR03086 family metal-binding protein"/>
    <property type="match status" value="1"/>
</dbReference>
<keyword evidence="3" id="KW-1185">Reference proteome</keyword>
<dbReference type="InterPro" id="IPR017520">
    <property type="entry name" value="CHP03086"/>
</dbReference>
<organism evidence="2 3">
    <name type="scientific">Saccharothrix australiensis</name>
    <dbReference type="NCBI Taxonomy" id="2072"/>
    <lineage>
        <taxon>Bacteria</taxon>
        <taxon>Bacillati</taxon>
        <taxon>Actinomycetota</taxon>
        <taxon>Actinomycetes</taxon>
        <taxon>Pseudonocardiales</taxon>
        <taxon>Pseudonocardiaceae</taxon>
        <taxon>Saccharothrix</taxon>
    </lineage>
</organism>
<dbReference type="GO" id="GO:0046872">
    <property type="term" value="F:metal ion binding"/>
    <property type="evidence" value="ECO:0007669"/>
    <property type="project" value="InterPro"/>
</dbReference>
<dbReference type="InterPro" id="IPR034660">
    <property type="entry name" value="DinB/YfiT-like"/>
</dbReference>
<proteinExistence type="predicted"/>
<evidence type="ECO:0000313" key="3">
    <source>
        <dbReference type="Proteomes" id="UP000282084"/>
    </source>
</evidence>
<dbReference type="EMBL" id="RBXO01000001">
    <property type="protein sequence ID" value="RKT52069.1"/>
    <property type="molecule type" value="Genomic_DNA"/>
</dbReference>
<gene>
    <name evidence="2" type="ORF">C8E97_0568</name>
</gene>
<dbReference type="AlphaFoldDB" id="A0A495VRU2"/>
<evidence type="ECO:0000313" key="2">
    <source>
        <dbReference type="EMBL" id="RKT52069.1"/>
    </source>
</evidence>
<dbReference type="Proteomes" id="UP000282084">
    <property type="component" value="Unassembled WGS sequence"/>
</dbReference>